<dbReference type="InterPro" id="IPR019861">
    <property type="entry name" value="PorP/SprF_Bacteroidetes"/>
</dbReference>
<gene>
    <name evidence="2" type="ORF">BD809_1101</name>
</gene>
<feature type="chain" id="PRO_5024296896" evidence="1">
    <location>
        <begin position="22"/>
        <end position="52"/>
    </location>
</feature>
<keyword evidence="3" id="KW-1185">Reference proteome</keyword>
<proteinExistence type="predicted"/>
<sequence length="52" mass="5790">MNFKLTFALLSSLFFTTLVTAQQDAQYTQYMYNTIIVNPAYAGSRGVMSITG</sequence>
<comment type="caution">
    <text evidence="2">The sequence shown here is derived from an EMBL/GenBank/DDBJ whole genome shotgun (WGS) entry which is preliminary data.</text>
</comment>
<name>A0A5S5BV92_9FLAO</name>
<dbReference type="AlphaFoldDB" id="A0A5S5BV92"/>
<dbReference type="Pfam" id="PF11751">
    <property type="entry name" value="PorP_SprF"/>
    <property type="match status" value="1"/>
</dbReference>
<feature type="signal peptide" evidence="1">
    <location>
        <begin position="1"/>
        <end position="21"/>
    </location>
</feature>
<dbReference type="Proteomes" id="UP000324376">
    <property type="component" value="Unassembled WGS sequence"/>
</dbReference>
<dbReference type="OrthoDB" id="1152363at2"/>
<protein>
    <submittedName>
        <fullName evidence="2">Uncharacterized protein DUF3308</fullName>
    </submittedName>
</protein>
<feature type="non-terminal residue" evidence="2">
    <location>
        <position position="52"/>
    </location>
</feature>
<organism evidence="2 3">
    <name type="scientific">Aquimarina intermedia</name>
    <dbReference type="NCBI Taxonomy" id="350814"/>
    <lineage>
        <taxon>Bacteria</taxon>
        <taxon>Pseudomonadati</taxon>
        <taxon>Bacteroidota</taxon>
        <taxon>Flavobacteriia</taxon>
        <taxon>Flavobacteriales</taxon>
        <taxon>Flavobacteriaceae</taxon>
        <taxon>Aquimarina</taxon>
    </lineage>
</organism>
<dbReference type="EMBL" id="VNHU01000010">
    <property type="protein sequence ID" value="TYP70947.1"/>
    <property type="molecule type" value="Genomic_DNA"/>
</dbReference>
<evidence type="ECO:0000313" key="3">
    <source>
        <dbReference type="Proteomes" id="UP000324376"/>
    </source>
</evidence>
<accession>A0A5S5BV92</accession>
<reference evidence="2 3" key="1">
    <citation type="submission" date="2019-07" db="EMBL/GenBank/DDBJ databases">
        <title>Genomic Encyclopedia of Archaeal and Bacterial Type Strains, Phase II (KMG-II): from individual species to whole genera.</title>
        <authorList>
            <person name="Goeker M."/>
        </authorList>
    </citation>
    <scope>NUCLEOTIDE SEQUENCE [LARGE SCALE GENOMIC DNA]</scope>
    <source>
        <strain evidence="2 3">DSM 17527</strain>
    </source>
</reference>
<evidence type="ECO:0000256" key="1">
    <source>
        <dbReference type="SAM" id="SignalP"/>
    </source>
</evidence>
<dbReference type="RefSeq" id="WP_148783456.1">
    <property type="nucleotide sequence ID" value="NZ_VNHU01000010.1"/>
</dbReference>
<keyword evidence="1" id="KW-0732">Signal</keyword>
<evidence type="ECO:0000313" key="2">
    <source>
        <dbReference type="EMBL" id="TYP70947.1"/>
    </source>
</evidence>